<feature type="domain" description="MobA/VirD2-like nuclease" evidence="2">
    <location>
        <begin position="22"/>
        <end position="145"/>
    </location>
</feature>
<accession>A0A7L5E342</accession>
<keyword evidence="4" id="KW-1185">Reference proteome</keyword>
<proteinExistence type="predicted"/>
<gene>
    <name evidence="3" type="ORF">HH214_18395</name>
</gene>
<dbReference type="RefSeq" id="WP_169610107.1">
    <property type="nucleotide sequence ID" value="NZ_CP051682.1"/>
</dbReference>
<feature type="region of interest" description="Disordered" evidence="1">
    <location>
        <begin position="265"/>
        <end position="319"/>
    </location>
</feature>
<dbReference type="Proteomes" id="UP000503278">
    <property type="component" value="Chromosome"/>
</dbReference>
<dbReference type="Pfam" id="PF03432">
    <property type="entry name" value="Relaxase"/>
    <property type="match status" value="1"/>
</dbReference>
<name>A0A7L5E342_9SPHI</name>
<reference evidence="3 4" key="1">
    <citation type="submission" date="2020-04" db="EMBL/GenBank/DDBJ databases">
        <title>Genome sequencing of novel species.</title>
        <authorList>
            <person name="Heo J."/>
            <person name="Kim S.-J."/>
            <person name="Kim J.-S."/>
            <person name="Hong S.-B."/>
            <person name="Kwon S.-W."/>
        </authorList>
    </citation>
    <scope>NUCLEOTIDE SEQUENCE [LARGE SCALE GENOMIC DNA]</scope>
    <source>
        <strain evidence="3 4">F39-2</strain>
    </source>
</reference>
<feature type="compositionally biased region" description="Polar residues" evidence="1">
    <location>
        <begin position="269"/>
        <end position="278"/>
    </location>
</feature>
<evidence type="ECO:0000313" key="3">
    <source>
        <dbReference type="EMBL" id="QJD97702.1"/>
    </source>
</evidence>
<dbReference type="EMBL" id="CP051682">
    <property type="protein sequence ID" value="QJD97702.1"/>
    <property type="molecule type" value="Genomic_DNA"/>
</dbReference>
<protein>
    <submittedName>
        <fullName evidence="3">Relaxase/mobilization nuclease domain-containing protein</fullName>
    </submittedName>
</protein>
<sequence length="319" mass="36056">MIAKIPKPGKSFGGCVAYNLLKPDAEILYADGIRTDNIKHTIADFNMQRKLNPGLGQAVGHIALSWSPNDEDKLSDEVMTGIALEYLQKMKIDNTQVLLVRHQDKVHPHVHIIYNRVNYEGKTISDNFQRQKSAKICKALTLKYGFYLAQDKKQVNRQQLKGADQVKYELHDKIKAVSKGVTTMEELKRELAKQGLGMLFKYKSGTTEVQGISFSEGKYKFKGSEIDRSLSYGKLSSQLVEQAQQKEALAQQHSLADQLREIVSREQSKVPSQGTPQLQPAFETPIPLPVIVPEPEEPNWRRKKKGQGEDESKSRGIRR</sequence>
<evidence type="ECO:0000313" key="4">
    <source>
        <dbReference type="Proteomes" id="UP000503278"/>
    </source>
</evidence>
<dbReference type="KEGG" id="mrob:HH214_18395"/>
<feature type="compositionally biased region" description="Basic and acidic residues" evidence="1">
    <location>
        <begin position="306"/>
        <end position="319"/>
    </location>
</feature>
<evidence type="ECO:0000256" key="1">
    <source>
        <dbReference type="SAM" id="MobiDB-lite"/>
    </source>
</evidence>
<evidence type="ECO:0000259" key="2">
    <source>
        <dbReference type="Pfam" id="PF03432"/>
    </source>
</evidence>
<dbReference type="InterPro" id="IPR005094">
    <property type="entry name" value="Endonuclease_MobA/VirD2"/>
</dbReference>
<dbReference type="AlphaFoldDB" id="A0A7L5E342"/>
<organism evidence="3 4">
    <name type="scientific">Mucilaginibacter robiniae</name>
    <dbReference type="NCBI Taxonomy" id="2728022"/>
    <lineage>
        <taxon>Bacteria</taxon>
        <taxon>Pseudomonadati</taxon>
        <taxon>Bacteroidota</taxon>
        <taxon>Sphingobacteriia</taxon>
        <taxon>Sphingobacteriales</taxon>
        <taxon>Sphingobacteriaceae</taxon>
        <taxon>Mucilaginibacter</taxon>
    </lineage>
</organism>